<reference evidence="1" key="2">
    <citation type="submission" date="2022-06" db="UniProtKB">
        <authorList>
            <consortium name="EnsemblMetazoa"/>
        </authorList>
    </citation>
    <scope>IDENTIFICATION</scope>
    <source>
        <strain evidence="1">PS312</strain>
    </source>
</reference>
<dbReference type="Gene3D" id="3.30.40.10">
    <property type="entry name" value="Zinc/RING finger domain, C3HC4 (zinc finger)"/>
    <property type="match status" value="1"/>
</dbReference>
<accession>A0A8R1UBV9</accession>
<dbReference type="PANTHER" id="PTHR45830:SF15">
    <property type="entry name" value="SERPENTINE RECEPTOR, CLASS I"/>
    <property type="match status" value="1"/>
</dbReference>
<reference evidence="2" key="1">
    <citation type="journal article" date="2008" name="Nat. Genet.">
        <title>The Pristionchus pacificus genome provides a unique perspective on nematode lifestyle and parasitism.</title>
        <authorList>
            <person name="Dieterich C."/>
            <person name="Clifton S.W."/>
            <person name="Schuster L.N."/>
            <person name="Chinwalla A."/>
            <person name="Delehaunty K."/>
            <person name="Dinkelacker I."/>
            <person name="Fulton L."/>
            <person name="Fulton R."/>
            <person name="Godfrey J."/>
            <person name="Minx P."/>
            <person name="Mitreva M."/>
            <person name="Roeseler W."/>
            <person name="Tian H."/>
            <person name="Witte H."/>
            <person name="Yang S.P."/>
            <person name="Wilson R.K."/>
            <person name="Sommer R.J."/>
        </authorList>
    </citation>
    <scope>NUCLEOTIDE SEQUENCE [LARGE SCALE GENOMIC DNA]</scope>
    <source>
        <strain evidence="2">PS312</strain>
    </source>
</reference>
<dbReference type="Proteomes" id="UP000005239">
    <property type="component" value="Unassembled WGS sequence"/>
</dbReference>
<accession>A0A2A6BBF4</accession>
<dbReference type="Pfam" id="PF10327">
    <property type="entry name" value="7TM_GPCR_Sri"/>
    <property type="match status" value="1"/>
</dbReference>
<dbReference type="SUPFAM" id="SSF57850">
    <property type="entry name" value="RING/U-box"/>
    <property type="match status" value="1"/>
</dbReference>
<dbReference type="FunFam" id="3.30.40.10:FF:001126">
    <property type="entry name" value="G protein-coupled receptor"/>
    <property type="match status" value="1"/>
</dbReference>
<dbReference type="PANTHER" id="PTHR45830">
    <property type="entry name" value="SERPENTINE RECEPTOR, CLASS I"/>
    <property type="match status" value="1"/>
</dbReference>
<dbReference type="InterPro" id="IPR019429">
    <property type="entry name" value="7TM_GPCR_serpentine_rcpt_Sri"/>
</dbReference>
<dbReference type="InterPro" id="IPR001841">
    <property type="entry name" value="Znf_RING"/>
</dbReference>
<name>A0A2A6BBF4_PRIPA</name>
<organism evidence="1 2">
    <name type="scientific">Pristionchus pacificus</name>
    <name type="common">Parasitic nematode worm</name>
    <dbReference type="NCBI Taxonomy" id="54126"/>
    <lineage>
        <taxon>Eukaryota</taxon>
        <taxon>Metazoa</taxon>
        <taxon>Ecdysozoa</taxon>
        <taxon>Nematoda</taxon>
        <taxon>Chromadorea</taxon>
        <taxon>Rhabditida</taxon>
        <taxon>Rhabditina</taxon>
        <taxon>Diplogasteromorpha</taxon>
        <taxon>Diplogasteroidea</taxon>
        <taxon>Neodiplogasteridae</taxon>
        <taxon>Pristionchus</taxon>
    </lineage>
</organism>
<evidence type="ECO:0000313" key="1">
    <source>
        <dbReference type="EnsemblMetazoa" id="PPA14993.1"/>
    </source>
</evidence>
<sequence>MPLPTRADIAAFFADNHDELVAKRKTMKSRMEWIDWYIAFMRQRDEQAASYGIEYPRDCKDCGCVSSYSSKRFVSRTCNTGLCRKCVDKRPDSADFVALFESTDRECEICSAPSPDQRAFFTGCGHLTCAACAYQMRANNSNHSAVFSCPFCLTSSEPVILDEAYRVKVSDPRARNHSTSRCARKIVRKALGRRTSKRQFIRNSPIISFCSYAKTITPNGTVKAGRRHFLSFLSTLLNMSHALRFGWNYDLEFTMDLAFTIRQIVAIWSLLVIHPMVLYILYTKKSIMHPSLRIAYISEQISLIINELIFSLLTRPYPLFPFSGLHVNGPLGRGILPKTDLMFVVGFAVIAGVPSFIFLIMRMHTTTAEVAGSKLRLSNGAQIAVMVLTSTIMLLNWLAFGSFARDAPYYDKLLKIPEIAALSKRGGTNVLFGVPGDLGSFRMELYLLIVSVIICMPLPSFLSAHARWLIANGTNALSERAQHAQARLSRVFFLQIIEFAVFFVGPLLLVFGLMFMNVRHWPDWSLALLRPMCVYFSLHKLLVSGPVEADAYGDALLRVDLPFSDLPRNEPIASNGTCKKIRMKMLIVIGAIQEIFATSRSFVSGYYCCSKKHTTRVHSATPKSSRVDSHFRLE</sequence>
<protein>
    <submittedName>
        <fullName evidence="1">G protein-coupled receptor</fullName>
    </submittedName>
</protein>
<dbReference type="PROSITE" id="PS50089">
    <property type="entry name" value="ZF_RING_2"/>
    <property type="match status" value="1"/>
</dbReference>
<dbReference type="SMART" id="SM00184">
    <property type="entry name" value="RING"/>
    <property type="match status" value="1"/>
</dbReference>
<dbReference type="EnsemblMetazoa" id="PPA14993.1">
    <property type="protein sequence ID" value="PPA14993.1"/>
    <property type="gene ID" value="WBGene00104547"/>
</dbReference>
<dbReference type="InterPro" id="IPR013083">
    <property type="entry name" value="Znf_RING/FYVE/PHD"/>
</dbReference>
<gene>
    <name evidence="1" type="primary">WBGene00104547</name>
</gene>
<dbReference type="AlphaFoldDB" id="A0A2A6BBF4"/>
<proteinExistence type="predicted"/>
<evidence type="ECO:0000313" key="2">
    <source>
        <dbReference type="Proteomes" id="UP000005239"/>
    </source>
</evidence>
<keyword evidence="2" id="KW-1185">Reference proteome</keyword>